<evidence type="ECO:0000313" key="2">
    <source>
        <dbReference type="Proteomes" id="UP000000925"/>
    </source>
</evidence>
<sequence length="84" mass="9604">MRTTIDIKDAILDALKERAHLEKRPMTKVVNDVLEKGLAAPTKQTKKVRLKTYGLGIRPAFRGMSLNQVYDQLETEDHLRVAEE</sequence>
<evidence type="ECO:0008006" key="3">
    <source>
        <dbReference type="Google" id="ProtNLM"/>
    </source>
</evidence>
<proteinExistence type="predicted"/>
<accession>D5EPI5</accession>
<protein>
    <recommendedName>
        <fullName evidence="3">Antitoxin</fullName>
    </recommendedName>
</protein>
<dbReference type="Proteomes" id="UP000000925">
    <property type="component" value="Chromosome"/>
</dbReference>
<dbReference type="OrthoDB" id="195896at2"/>
<evidence type="ECO:0000313" key="1">
    <source>
        <dbReference type="EMBL" id="ADE53722.1"/>
    </source>
</evidence>
<dbReference type="HOGENOM" id="CLU_186850_0_0_0"/>
<gene>
    <name evidence="1" type="ordered locus">Caka_0698</name>
</gene>
<keyword evidence="2" id="KW-1185">Reference proteome</keyword>
<reference evidence="1 2" key="1">
    <citation type="journal article" date="2010" name="Stand. Genomic Sci.">
        <title>Complete genome sequence of Coraliomargarita akajimensis type strain (04OKA010-24).</title>
        <authorList>
            <person name="Mavromatis K."/>
            <person name="Abt B."/>
            <person name="Brambilla E."/>
            <person name="Lapidus A."/>
            <person name="Copeland A."/>
            <person name="Deshpande S."/>
            <person name="Nolan M."/>
            <person name="Lucas S."/>
            <person name="Tice H."/>
            <person name="Cheng J.F."/>
            <person name="Han C."/>
            <person name="Detter J.C."/>
            <person name="Woyke T."/>
            <person name="Goodwin L."/>
            <person name="Pitluck S."/>
            <person name="Held B."/>
            <person name="Brettin T."/>
            <person name="Tapia R."/>
            <person name="Ivanova N."/>
            <person name="Mikhailova N."/>
            <person name="Pati A."/>
            <person name="Liolios K."/>
            <person name="Chen A."/>
            <person name="Palaniappan K."/>
            <person name="Land M."/>
            <person name="Hauser L."/>
            <person name="Chang Y.J."/>
            <person name="Jeffries C.D."/>
            <person name="Rohde M."/>
            <person name="Goker M."/>
            <person name="Bristow J."/>
            <person name="Eisen J.A."/>
            <person name="Markowitz V."/>
            <person name="Hugenholtz P."/>
            <person name="Klenk H.P."/>
            <person name="Kyrpides N.C."/>
        </authorList>
    </citation>
    <scope>NUCLEOTIDE SEQUENCE [LARGE SCALE GENOMIC DNA]</scope>
    <source>
        <strain evidence="2">DSM 45221 / IAM 15411 / JCM 23193 / KCTC 12865</strain>
    </source>
</reference>
<dbReference type="EMBL" id="CP001998">
    <property type="protein sequence ID" value="ADE53722.1"/>
    <property type="molecule type" value="Genomic_DNA"/>
</dbReference>
<organism evidence="1 2">
    <name type="scientific">Coraliomargarita akajimensis (strain DSM 45221 / IAM 15411 / JCM 23193 / KCTC 12865 / 04OKA010-24)</name>
    <dbReference type="NCBI Taxonomy" id="583355"/>
    <lineage>
        <taxon>Bacteria</taxon>
        <taxon>Pseudomonadati</taxon>
        <taxon>Verrucomicrobiota</taxon>
        <taxon>Opitutia</taxon>
        <taxon>Puniceicoccales</taxon>
        <taxon>Coraliomargaritaceae</taxon>
        <taxon>Coraliomargarita</taxon>
    </lineage>
</organism>
<dbReference type="RefSeq" id="WP_013042446.1">
    <property type="nucleotide sequence ID" value="NC_014008.1"/>
</dbReference>
<dbReference type="AlphaFoldDB" id="D5EPI5"/>
<dbReference type="KEGG" id="caa:Caka_0698"/>
<name>D5EPI5_CORAD</name>